<reference evidence="1" key="1">
    <citation type="submission" date="2021-02" db="EMBL/GenBank/DDBJ databases">
        <authorList>
            <person name="Nowell W R."/>
        </authorList>
    </citation>
    <scope>NUCLEOTIDE SEQUENCE</scope>
</reference>
<organism evidence="1 2">
    <name type="scientific">Rotaria magnacalcarata</name>
    <dbReference type="NCBI Taxonomy" id="392030"/>
    <lineage>
        <taxon>Eukaryota</taxon>
        <taxon>Metazoa</taxon>
        <taxon>Spiralia</taxon>
        <taxon>Gnathifera</taxon>
        <taxon>Rotifera</taxon>
        <taxon>Eurotatoria</taxon>
        <taxon>Bdelloidea</taxon>
        <taxon>Philodinida</taxon>
        <taxon>Philodinidae</taxon>
        <taxon>Rotaria</taxon>
    </lineage>
</organism>
<accession>A0A8S3CTT3</accession>
<feature type="non-terminal residue" evidence="1">
    <location>
        <position position="72"/>
    </location>
</feature>
<name>A0A8S3CTT3_9BILA</name>
<evidence type="ECO:0000313" key="2">
    <source>
        <dbReference type="Proteomes" id="UP000676336"/>
    </source>
</evidence>
<protein>
    <submittedName>
        <fullName evidence="1">Uncharacterized protein</fullName>
    </submittedName>
</protein>
<dbReference type="AlphaFoldDB" id="A0A8S3CTT3"/>
<dbReference type="Proteomes" id="UP000676336">
    <property type="component" value="Unassembled WGS sequence"/>
</dbReference>
<dbReference type="EMBL" id="CAJOBI010175010">
    <property type="protein sequence ID" value="CAF4904023.1"/>
    <property type="molecule type" value="Genomic_DNA"/>
</dbReference>
<evidence type="ECO:0000313" key="1">
    <source>
        <dbReference type="EMBL" id="CAF4904023.1"/>
    </source>
</evidence>
<feature type="non-terminal residue" evidence="1">
    <location>
        <position position="1"/>
    </location>
</feature>
<comment type="caution">
    <text evidence="1">The sequence shown here is derived from an EMBL/GenBank/DDBJ whole genome shotgun (WGS) entry which is preliminary data.</text>
</comment>
<sequence>ATGTNIHTTTSTTITTTLKTPIASTLSSKMSTKGDPHRLKLTKNTITVGTWNVRTLWAAGQLELLRNEMKQY</sequence>
<proteinExistence type="predicted"/>
<gene>
    <name evidence="1" type="ORF">SMN809_LOCUS51890</name>
</gene>